<evidence type="ECO:0000313" key="2">
    <source>
        <dbReference type="Proteomes" id="UP001202674"/>
    </source>
</evidence>
<comment type="caution">
    <text evidence="1">The sequence shown here is derived from an EMBL/GenBank/DDBJ whole genome shotgun (WGS) entry which is preliminary data.</text>
</comment>
<dbReference type="RefSeq" id="WP_250598651.1">
    <property type="nucleotide sequence ID" value="NZ_JAKRVY010000015.1"/>
</dbReference>
<keyword evidence="2" id="KW-1185">Reference proteome</keyword>
<gene>
    <name evidence="1" type="ORF">AArcSt11_16225</name>
</gene>
<accession>A0AAE3K6G4</accession>
<proteinExistence type="predicted"/>
<dbReference type="EMBL" id="JAKRVY010000015">
    <property type="protein sequence ID" value="MCL9815202.1"/>
    <property type="molecule type" value="Genomic_DNA"/>
</dbReference>
<dbReference type="Proteomes" id="UP001202674">
    <property type="component" value="Unassembled WGS sequence"/>
</dbReference>
<organism evidence="1 2">
    <name type="scientific">Natranaeroarchaeum aerophilus</name>
    <dbReference type="NCBI Taxonomy" id="2917711"/>
    <lineage>
        <taxon>Archaea</taxon>
        <taxon>Methanobacteriati</taxon>
        <taxon>Methanobacteriota</taxon>
        <taxon>Stenosarchaea group</taxon>
        <taxon>Halobacteria</taxon>
        <taxon>Halobacteriales</taxon>
        <taxon>Natronoarchaeaceae</taxon>
        <taxon>Natranaeroarchaeum</taxon>
    </lineage>
</organism>
<dbReference type="AlphaFoldDB" id="A0AAE3K6G4"/>
<sequence length="116" mass="13234">MTSTEPTPPNALPTAIVEAIEQLDKSELRAVIEYAQRRYEFEQLSVSDRIEAGPGEEIVRIEENPVYTTVVKRQPCGKDCEDCPHGPFLYHVQKVPRIEGESKLQWRYLGTVNMSE</sequence>
<reference evidence="1 2" key="1">
    <citation type="journal article" date="2022" name="Syst. Appl. Microbiol.">
        <title>Natronocalculus amylovorans gen. nov., sp. nov., and Natranaeroarchaeum aerophilus sp. nov., dominant culturable amylolytic natronoarchaea from hypersaline soda lakes in southwestern Siberia.</title>
        <authorList>
            <person name="Sorokin D.Y."/>
            <person name="Elcheninov A.G."/>
            <person name="Khizhniak T.V."/>
            <person name="Koenen M."/>
            <person name="Bale N.J."/>
            <person name="Damste J.S.S."/>
            <person name="Kublanov I.V."/>
        </authorList>
    </citation>
    <scope>NUCLEOTIDE SEQUENCE [LARGE SCALE GENOMIC DNA]</scope>
    <source>
        <strain evidence="1 2">AArc-St1-1</strain>
    </source>
</reference>
<name>A0AAE3K6G4_9EURY</name>
<protein>
    <submittedName>
        <fullName evidence="1">Uncharacterized protein</fullName>
    </submittedName>
</protein>
<evidence type="ECO:0000313" key="1">
    <source>
        <dbReference type="EMBL" id="MCL9815202.1"/>
    </source>
</evidence>